<dbReference type="InterPro" id="IPR041204">
    <property type="entry name" value="RIG-I-like_C"/>
</dbReference>
<gene>
    <name evidence="3" type="ORF">MAR_031996</name>
</gene>
<name>A0ABY7F704_MYAAR</name>
<evidence type="ECO:0000256" key="1">
    <source>
        <dbReference type="SAM" id="MobiDB-lite"/>
    </source>
</evidence>
<sequence length="450" mass="49321">MVFLFITSGMTGISKTLSTDSGVGIEIQSGPDAYSIDMPNPHNEDPKKKNEGESILTSHISCESGFSEDIPEQEPEVAIIGVTTINGENEPTAKKRRIDITHDKLPVPNLSPESSTVVDEEIITLTAATAKKRRIDDIIDKLPVSNVSPGMSHSVDEEILALSTTSGLMSSLLIFHCPADEALARSIAAGLEDSFGFVPTVMALTTMQLLDIFVVTAQILVNALKPGKIESLKEFSLIVFDECHHSKKQHMYNEIMSKYLDLKIKCDLSGSDLPQIVGLTASLGVGGKTLAVYGLKYMKQIVANMDAKFLCTVRSEASKTELKRYVSAPKEGKLNLKTVTAVMGASIEDKERLQDCNIPLTFGTDAYQQWSSEFAQTIAKIDSDDIRRVLEPCSKYLEVYNKALLVYNDARLTEAMAILSEFIDDVREVETDHSADSFLLGTYNGEYDKG</sequence>
<reference evidence="3" key="1">
    <citation type="submission" date="2022-11" db="EMBL/GenBank/DDBJ databases">
        <title>Centuries of genome instability and evolution in soft-shell clam transmissible cancer (bioRxiv).</title>
        <authorList>
            <person name="Hart S.F.M."/>
            <person name="Yonemitsu M.A."/>
            <person name="Giersch R.M."/>
            <person name="Beal B.F."/>
            <person name="Arriagada G."/>
            <person name="Davis B.W."/>
            <person name="Ostrander E.A."/>
            <person name="Goff S.P."/>
            <person name="Metzger M.J."/>
        </authorList>
    </citation>
    <scope>NUCLEOTIDE SEQUENCE</scope>
    <source>
        <strain evidence="3">MELC-2E11</strain>
        <tissue evidence="3">Siphon/mantle</tissue>
    </source>
</reference>
<dbReference type="SUPFAM" id="SSF52540">
    <property type="entry name" value="P-loop containing nucleoside triphosphate hydrolases"/>
    <property type="match status" value="1"/>
</dbReference>
<evidence type="ECO:0000259" key="2">
    <source>
        <dbReference type="PROSITE" id="PS51192"/>
    </source>
</evidence>
<dbReference type="InterPro" id="IPR027417">
    <property type="entry name" value="P-loop_NTPase"/>
</dbReference>
<dbReference type="Gene3D" id="1.20.1320.30">
    <property type="match status" value="1"/>
</dbReference>
<dbReference type="Proteomes" id="UP001164746">
    <property type="component" value="Chromosome 10"/>
</dbReference>
<accession>A0ABY7F704</accession>
<protein>
    <submittedName>
        <fullName evidence="3">DDX58-like protein</fullName>
    </submittedName>
</protein>
<evidence type="ECO:0000313" key="4">
    <source>
        <dbReference type="Proteomes" id="UP001164746"/>
    </source>
</evidence>
<proteinExistence type="predicted"/>
<dbReference type="Pfam" id="PF04851">
    <property type="entry name" value="ResIII"/>
    <property type="match status" value="1"/>
</dbReference>
<dbReference type="PROSITE" id="PS51192">
    <property type="entry name" value="HELICASE_ATP_BIND_1"/>
    <property type="match status" value="1"/>
</dbReference>
<dbReference type="InterPro" id="IPR051363">
    <property type="entry name" value="RLR_Helicase"/>
</dbReference>
<feature type="region of interest" description="Disordered" evidence="1">
    <location>
        <begin position="32"/>
        <end position="51"/>
    </location>
</feature>
<dbReference type="InterPro" id="IPR006935">
    <property type="entry name" value="Helicase/UvrB_N"/>
</dbReference>
<feature type="compositionally biased region" description="Basic and acidic residues" evidence="1">
    <location>
        <begin position="42"/>
        <end position="51"/>
    </location>
</feature>
<evidence type="ECO:0000313" key="3">
    <source>
        <dbReference type="EMBL" id="WAR17402.1"/>
    </source>
</evidence>
<feature type="domain" description="Helicase ATP-binding" evidence="2">
    <location>
        <begin position="182"/>
        <end position="301"/>
    </location>
</feature>
<keyword evidence="4" id="KW-1185">Reference proteome</keyword>
<dbReference type="Gene3D" id="3.40.50.300">
    <property type="entry name" value="P-loop containing nucleotide triphosphate hydrolases"/>
    <property type="match status" value="1"/>
</dbReference>
<dbReference type="Pfam" id="PF18119">
    <property type="entry name" value="RIG-I_C"/>
    <property type="match status" value="1"/>
</dbReference>
<dbReference type="EMBL" id="CP111021">
    <property type="protein sequence ID" value="WAR17402.1"/>
    <property type="molecule type" value="Genomic_DNA"/>
</dbReference>
<dbReference type="InterPro" id="IPR014001">
    <property type="entry name" value="Helicase_ATP-bd"/>
</dbReference>
<dbReference type="PANTHER" id="PTHR14074:SF16">
    <property type="entry name" value="ANTIVIRAL INNATE IMMUNE RESPONSE RECEPTOR RIG-I"/>
    <property type="match status" value="1"/>
</dbReference>
<organism evidence="3 4">
    <name type="scientific">Mya arenaria</name>
    <name type="common">Soft-shell clam</name>
    <dbReference type="NCBI Taxonomy" id="6604"/>
    <lineage>
        <taxon>Eukaryota</taxon>
        <taxon>Metazoa</taxon>
        <taxon>Spiralia</taxon>
        <taxon>Lophotrochozoa</taxon>
        <taxon>Mollusca</taxon>
        <taxon>Bivalvia</taxon>
        <taxon>Autobranchia</taxon>
        <taxon>Heteroconchia</taxon>
        <taxon>Euheterodonta</taxon>
        <taxon>Imparidentia</taxon>
        <taxon>Neoheterodontei</taxon>
        <taxon>Myida</taxon>
        <taxon>Myoidea</taxon>
        <taxon>Myidae</taxon>
        <taxon>Mya</taxon>
    </lineage>
</organism>
<dbReference type="PANTHER" id="PTHR14074">
    <property type="entry name" value="HELICASE WITH DEATH DOMAIN-RELATED"/>
    <property type="match status" value="1"/>
</dbReference>